<protein>
    <submittedName>
        <fullName evidence="1">Uncharacterized protein</fullName>
    </submittedName>
</protein>
<dbReference type="Proteomes" id="UP000289886">
    <property type="component" value="Unassembled WGS sequence"/>
</dbReference>
<proteinExistence type="predicted"/>
<dbReference type="EMBL" id="SCEB01000487">
    <property type="protein sequence ID" value="RXM99028.1"/>
    <property type="molecule type" value="Genomic_DNA"/>
</dbReference>
<accession>A0A662YU62</accession>
<dbReference type="AlphaFoldDB" id="A0A662YU62"/>
<gene>
    <name evidence="1" type="ORF">EOD39_12257</name>
</gene>
<evidence type="ECO:0000313" key="1">
    <source>
        <dbReference type="EMBL" id="RXM99028.1"/>
    </source>
</evidence>
<evidence type="ECO:0000313" key="2">
    <source>
        <dbReference type="Proteomes" id="UP000289886"/>
    </source>
</evidence>
<reference evidence="1 2" key="1">
    <citation type="submission" date="2019-01" db="EMBL/GenBank/DDBJ databases">
        <title>Draft Genome and Complete Hox-Cluster Characterization of the Sterlet Sturgeon (Acipenser ruthenus).</title>
        <authorList>
            <person name="Wei Q."/>
        </authorList>
    </citation>
    <scope>NUCLEOTIDE SEQUENCE [LARGE SCALE GENOMIC DNA]</scope>
    <source>
        <strain evidence="1">WHYD16114868_AA</strain>
        <tissue evidence="1">Blood</tissue>
    </source>
</reference>
<name>A0A662YU62_ACIRT</name>
<organism evidence="1 2">
    <name type="scientific">Acipenser ruthenus</name>
    <name type="common">Sterlet sturgeon</name>
    <dbReference type="NCBI Taxonomy" id="7906"/>
    <lineage>
        <taxon>Eukaryota</taxon>
        <taxon>Metazoa</taxon>
        <taxon>Chordata</taxon>
        <taxon>Craniata</taxon>
        <taxon>Vertebrata</taxon>
        <taxon>Euteleostomi</taxon>
        <taxon>Actinopterygii</taxon>
        <taxon>Chondrostei</taxon>
        <taxon>Acipenseriformes</taxon>
        <taxon>Acipenseridae</taxon>
        <taxon>Acipenser</taxon>
    </lineage>
</organism>
<keyword evidence="2" id="KW-1185">Reference proteome</keyword>
<comment type="caution">
    <text evidence="1">The sequence shown here is derived from an EMBL/GenBank/DDBJ whole genome shotgun (WGS) entry which is preliminary data.</text>
</comment>
<sequence length="122" mass="13868">MSCERIVWTVGPFDHTKNLWSYWDSRQCIKAQAQIEKLHTPAHPDQGHRMETLIEKIFQRQYGVGAQKKKKERLMKHVSSSSSPSSSQRGAVIWNTSSLTPLEGSVVLQDRDEGGTLLLRCC</sequence>